<keyword evidence="2" id="KW-0677">Repeat</keyword>
<protein>
    <submittedName>
        <fullName evidence="4">Guanine nucleotide binding protein (G protein), beta polypeptide 1-like</fullName>
    </submittedName>
</protein>
<dbReference type="InterPro" id="IPR001680">
    <property type="entry name" value="WD40_rpt"/>
</dbReference>
<dbReference type="PANTHER" id="PTHR19854">
    <property type="entry name" value="TRANSDUCIN BETA-LIKE 3"/>
    <property type="match status" value="1"/>
</dbReference>
<keyword evidence="5" id="KW-1185">Reference proteome</keyword>
<evidence type="ECO:0000256" key="1">
    <source>
        <dbReference type="ARBA" id="ARBA00022574"/>
    </source>
</evidence>
<name>A0AAQ4RYH7_GASAC</name>
<dbReference type="PANTHER" id="PTHR19854:SF1">
    <property type="entry name" value="GUANINE NUCLEOTIDE-BINDING PROTEIN SUBUNIT BETA-LIKE PROTEIN 1"/>
    <property type="match status" value="1"/>
</dbReference>
<dbReference type="SUPFAM" id="SSF50978">
    <property type="entry name" value="WD40 repeat-like"/>
    <property type="match status" value="1"/>
</dbReference>
<evidence type="ECO:0000313" key="4">
    <source>
        <dbReference type="Ensembl" id="ENSGACP00000067807.1"/>
    </source>
</evidence>
<evidence type="ECO:0000256" key="2">
    <source>
        <dbReference type="ARBA" id="ARBA00022737"/>
    </source>
</evidence>
<dbReference type="Ensembl" id="ENSGACT00000058099.1">
    <property type="protein sequence ID" value="ENSGACP00000067807.1"/>
    <property type="gene ID" value="ENSGACG00000013043.2"/>
</dbReference>
<dbReference type="PROSITE" id="PS50294">
    <property type="entry name" value="WD_REPEATS_REGION"/>
    <property type="match status" value="1"/>
</dbReference>
<dbReference type="AlphaFoldDB" id="A0AAQ4RYH7"/>
<dbReference type="InterPro" id="IPR036322">
    <property type="entry name" value="WD40_repeat_dom_sf"/>
</dbReference>
<dbReference type="Proteomes" id="UP000007635">
    <property type="component" value="Chromosome XIII"/>
</dbReference>
<feature type="repeat" description="WD" evidence="3">
    <location>
        <begin position="338"/>
        <end position="375"/>
    </location>
</feature>
<sequence length="383" mass="41189">MYLSGTSTGSSSPLNGGSFSSGACFQSSPLTASDNYPKQTACGLLAATRCPNDRGMLRPAPSPIYTLRGAGGPLNTLHFSCKGGNTPLLFSGSGKGAIHVWNLNTRRAEKTVEGHSGHSVVWVGTLRETDALISQGRDMQVCLWDLSEGRSEVTDSVWTGSVGFCQCSVLETSSSARLLAFAGHQTEEIKIIELPGKTPVCTLVPDAKLGMVMCIKLWQPDSGHGPLLLAGYEDGSLLLWDVTQRSALSRVKAHPEPVMCLTFDLRCLRGVSGSSEKQLSAWMLDGQNNLQLQDNVALVNPGVSQLCVRADGKLLASAGWDHRVRIFGWKKLRPLAVLQYHTDMVLSVAFSDHQDPGHRLLAAGSKDHRISLWSIYNEGADTG</sequence>
<proteinExistence type="predicted"/>
<dbReference type="InterPro" id="IPR015943">
    <property type="entry name" value="WD40/YVTN_repeat-like_dom_sf"/>
</dbReference>
<dbReference type="GeneTree" id="ENSGT00390000018606"/>
<dbReference type="PROSITE" id="PS50082">
    <property type="entry name" value="WD_REPEATS_2"/>
    <property type="match status" value="1"/>
</dbReference>
<reference evidence="4" key="2">
    <citation type="submission" date="2025-08" db="UniProtKB">
        <authorList>
            <consortium name="Ensembl"/>
        </authorList>
    </citation>
    <scope>IDENTIFICATION</scope>
</reference>
<evidence type="ECO:0000256" key="3">
    <source>
        <dbReference type="PROSITE-ProRule" id="PRU00221"/>
    </source>
</evidence>
<dbReference type="Pfam" id="PF00400">
    <property type="entry name" value="WD40"/>
    <property type="match status" value="3"/>
</dbReference>
<dbReference type="SMART" id="SM00320">
    <property type="entry name" value="WD40"/>
    <property type="match status" value="6"/>
</dbReference>
<keyword evidence="1 3" id="KW-0853">WD repeat</keyword>
<evidence type="ECO:0000313" key="5">
    <source>
        <dbReference type="Proteomes" id="UP000007635"/>
    </source>
</evidence>
<reference evidence="4" key="3">
    <citation type="submission" date="2025-09" db="UniProtKB">
        <authorList>
            <consortium name="Ensembl"/>
        </authorList>
    </citation>
    <scope>IDENTIFICATION</scope>
</reference>
<dbReference type="Gene3D" id="2.130.10.10">
    <property type="entry name" value="YVTN repeat-like/Quinoprotein amine dehydrogenase"/>
    <property type="match status" value="2"/>
</dbReference>
<reference evidence="4 5" key="1">
    <citation type="journal article" date="2021" name="G3 (Bethesda)">
        <title>Improved contiguity of the threespine stickleback genome using long-read sequencing.</title>
        <authorList>
            <person name="Nath S."/>
            <person name="Shaw D.E."/>
            <person name="White M.A."/>
        </authorList>
    </citation>
    <scope>NUCLEOTIDE SEQUENCE [LARGE SCALE GENOMIC DNA]</scope>
    <source>
        <strain evidence="4 5">Lake Benthic</strain>
    </source>
</reference>
<organism evidence="4 5">
    <name type="scientific">Gasterosteus aculeatus aculeatus</name>
    <name type="common">three-spined stickleback</name>
    <dbReference type="NCBI Taxonomy" id="481459"/>
    <lineage>
        <taxon>Eukaryota</taxon>
        <taxon>Metazoa</taxon>
        <taxon>Chordata</taxon>
        <taxon>Craniata</taxon>
        <taxon>Vertebrata</taxon>
        <taxon>Euteleostomi</taxon>
        <taxon>Actinopterygii</taxon>
        <taxon>Neopterygii</taxon>
        <taxon>Teleostei</taxon>
        <taxon>Neoteleostei</taxon>
        <taxon>Acanthomorphata</taxon>
        <taxon>Eupercaria</taxon>
        <taxon>Perciformes</taxon>
        <taxon>Cottioidei</taxon>
        <taxon>Gasterosteales</taxon>
        <taxon>Gasterosteidae</taxon>
        <taxon>Gasterosteus</taxon>
    </lineage>
</organism>
<accession>A0AAQ4RYH7</accession>